<evidence type="ECO:0000256" key="1">
    <source>
        <dbReference type="SAM" id="MobiDB-lite"/>
    </source>
</evidence>
<protein>
    <submittedName>
        <fullName evidence="2">Uncharacterized protein</fullName>
    </submittedName>
</protein>
<evidence type="ECO:0000313" key="2">
    <source>
        <dbReference type="EMBL" id="VAW90450.1"/>
    </source>
</evidence>
<proteinExistence type="predicted"/>
<sequence>MLRHGPLSLKPFLISLLHETYDDKQANLQMTDLKALAAEYSMRLDDVVSTLIDLANEGGWHYQNEHGESTTLSEELSEGGVRLSDSDLNKMTGSWSPVIAEEG</sequence>
<feature type="region of interest" description="Disordered" evidence="1">
    <location>
        <begin position="65"/>
        <end position="85"/>
    </location>
</feature>
<organism evidence="2">
    <name type="scientific">hydrothermal vent metagenome</name>
    <dbReference type="NCBI Taxonomy" id="652676"/>
    <lineage>
        <taxon>unclassified sequences</taxon>
        <taxon>metagenomes</taxon>
        <taxon>ecological metagenomes</taxon>
    </lineage>
</organism>
<gene>
    <name evidence="2" type="ORF">MNBD_GAMMA17-972</name>
</gene>
<reference evidence="2" key="1">
    <citation type="submission" date="2018-06" db="EMBL/GenBank/DDBJ databases">
        <authorList>
            <person name="Zhirakovskaya E."/>
        </authorList>
    </citation>
    <scope>NUCLEOTIDE SEQUENCE</scope>
</reference>
<accession>A0A3B0ZMP0</accession>
<dbReference type="EMBL" id="UOFQ01000191">
    <property type="protein sequence ID" value="VAW90450.1"/>
    <property type="molecule type" value="Genomic_DNA"/>
</dbReference>
<feature type="compositionally biased region" description="Low complexity" evidence="1">
    <location>
        <begin position="69"/>
        <end position="80"/>
    </location>
</feature>
<dbReference type="AlphaFoldDB" id="A0A3B0ZMP0"/>
<name>A0A3B0ZMP0_9ZZZZ</name>